<keyword evidence="4" id="KW-1185">Reference proteome</keyword>
<dbReference type="CDD" id="cd00084">
    <property type="entry name" value="HMG-box_SF"/>
    <property type="match status" value="1"/>
</dbReference>
<dbReference type="EMBL" id="OV696691">
    <property type="protein sequence ID" value="CAH1267674.1"/>
    <property type="molecule type" value="Genomic_DNA"/>
</dbReference>
<gene>
    <name evidence="3" type="primary">Hypp3780</name>
    <name evidence="3" type="ORF">BLAG_LOCUS20927</name>
</gene>
<evidence type="ECO:0000259" key="2">
    <source>
        <dbReference type="Pfam" id="PF00505"/>
    </source>
</evidence>
<feature type="domain" description="HMG box" evidence="2">
    <location>
        <begin position="15"/>
        <end position="59"/>
    </location>
</feature>
<dbReference type="OrthoDB" id="10496755at2759"/>
<reference evidence="3" key="1">
    <citation type="submission" date="2022-01" db="EMBL/GenBank/DDBJ databases">
        <authorList>
            <person name="Braso-Vives M."/>
        </authorList>
    </citation>
    <scope>NUCLEOTIDE SEQUENCE</scope>
</reference>
<feature type="compositionally biased region" description="Basic and acidic residues" evidence="1">
    <location>
        <begin position="358"/>
        <end position="381"/>
    </location>
</feature>
<evidence type="ECO:0000313" key="4">
    <source>
        <dbReference type="Proteomes" id="UP000838412"/>
    </source>
</evidence>
<feature type="compositionally biased region" description="Basic and acidic residues" evidence="1">
    <location>
        <begin position="282"/>
        <end position="302"/>
    </location>
</feature>
<proteinExistence type="predicted"/>
<dbReference type="Pfam" id="PF00505">
    <property type="entry name" value="HMG_box"/>
    <property type="match status" value="1"/>
</dbReference>
<dbReference type="InterPro" id="IPR009071">
    <property type="entry name" value="HMG_box_dom"/>
</dbReference>
<organism evidence="3 4">
    <name type="scientific">Branchiostoma lanceolatum</name>
    <name type="common">Common lancelet</name>
    <name type="synonym">Amphioxus lanceolatum</name>
    <dbReference type="NCBI Taxonomy" id="7740"/>
    <lineage>
        <taxon>Eukaryota</taxon>
        <taxon>Metazoa</taxon>
        <taxon>Chordata</taxon>
        <taxon>Cephalochordata</taxon>
        <taxon>Leptocardii</taxon>
        <taxon>Amphioxiformes</taxon>
        <taxon>Branchiostomatidae</taxon>
        <taxon>Branchiostoma</taxon>
    </lineage>
</organism>
<dbReference type="InterPro" id="IPR036910">
    <property type="entry name" value="HMG_box_dom_sf"/>
</dbReference>
<dbReference type="Gene3D" id="1.10.30.10">
    <property type="entry name" value="High mobility group box domain"/>
    <property type="match status" value="1"/>
</dbReference>
<protein>
    <submittedName>
        <fullName evidence="3">Hypp3780 protein</fullName>
    </submittedName>
</protein>
<name>A0A8K0A4J0_BRALA</name>
<feature type="region of interest" description="Disordered" evidence="1">
    <location>
        <begin position="327"/>
        <end position="383"/>
    </location>
</feature>
<sequence>MSSAGFQRNNGRRNFQVFYTNKRPEIARKYPFLGAKQIQRKVEELWRSLDPGEKEEFRVVSPAVANNFRRQAWQEEGEKSLTSRLNLKAGELEEPSNSGYCETISVSDYEGDQQQEADVHHSTSTTNNEFELTFVCKTDKKSTENTLERTTTWEKKPYRHAGLDLCSEAESDHHYYLPRTARNRTKSSSRSKGVLTLHMAKMQMVATTSAGIGKGEITRTSNSESEGISCSEDWFDQDIVTEQLPENKRSYIGDDTTSVGQAPPMDEIVESTDFVNTDKDVTEAGDAKDEDNNVERNEDGGEHILSLESKKAITQYLNVEKFDEQIDEKGEETRIPDVESKETVDPDKQLERQEDDPWDMHTEETEQGGHLKQENHGDHETVPSSSGGFLCELFSDHKPNTGAWLPGFNRSVPDCPESDANFIDIEDDGIFL</sequence>
<dbReference type="Proteomes" id="UP000838412">
    <property type="component" value="Chromosome 6"/>
</dbReference>
<accession>A0A8K0A4J0</accession>
<evidence type="ECO:0000313" key="3">
    <source>
        <dbReference type="EMBL" id="CAH1267674.1"/>
    </source>
</evidence>
<evidence type="ECO:0000256" key="1">
    <source>
        <dbReference type="SAM" id="MobiDB-lite"/>
    </source>
</evidence>
<dbReference type="SUPFAM" id="SSF47095">
    <property type="entry name" value="HMG-box"/>
    <property type="match status" value="1"/>
</dbReference>
<feature type="region of interest" description="Disordered" evidence="1">
    <location>
        <begin position="282"/>
        <end position="305"/>
    </location>
</feature>
<dbReference type="AlphaFoldDB" id="A0A8K0A4J0"/>
<feature type="compositionally biased region" description="Basic and acidic residues" evidence="1">
    <location>
        <begin position="327"/>
        <end position="352"/>
    </location>
</feature>